<dbReference type="Proteomes" id="UP000178187">
    <property type="component" value="Unassembled WGS sequence"/>
</dbReference>
<reference evidence="2 3" key="1">
    <citation type="journal article" date="2016" name="Nat. Commun.">
        <title>Thousands of microbial genomes shed light on interconnected biogeochemical processes in an aquifer system.</title>
        <authorList>
            <person name="Anantharaman K."/>
            <person name="Brown C.T."/>
            <person name="Hug L.A."/>
            <person name="Sharon I."/>
            <person name="Castelle C.J."/>
            <person name="Probst A.J."/>
            <person name="Thomas B.C."/>
            <person name="Singh A."/>
            <person name="Wilkins M.J."/>
            <person name="Karaoz U."/>
            <person name="Brodie E.L."/>
            <person name="Williams K.H."/>
            <person name="Hubbard S.S."/>
            <person name="Banfield J.F."/>
        </authorList>
    </citation>
    <scope>NUCLEOTIDE SEQUENCE [LARGE SCALE GENOMIC DNA]</scope>
</reference>
<feature type="transmembrane region" description="Helical" evidence="1">
    <location>
        <begin position="88"/>
        <end position="109"/>
    </location>
</feature>
<keyword evidence="1" id="KW-0812">Transmembrane</keyword>
<keyword evidence="1" id="KW-0472">Membrane</keyword>
<dbReference type="EMBL" id="MHFR01000024">
    <property type="protein sequence ID" value="OGW98839.1"/>
    <property type="molecule type" value="Genomic_DNA"/>
</dbReference>
<dbReference type="AlphaFoldDB" id="A0A1G1L1S4"/>
<feature type="transmembrane region" description="Helical" evidence="1">
    <location>
        <begin position="252"/>
        <end position="277"/>
    </location>
</feature>
<evidence type="ECO:0008006" key="4">
    <source>
        <dbReference type="Google" id="ProtNLM"/>
    </source>
</evidence>
<keyword evidence="1" id="KW-1133">Transmembrane helix</keyword>
<feature type="transmembrane region" description="Helical" evidence="1">
    <location>
        <begin position="350"/>
        <end position="368"/>
    </location>
</feature>
<protein>
    <recommendedName>
        <fullName evidence="4">Glycosyltransferase RgtA/B/C/D-like domain-containing protein</fullName>
    </recommendedName>
</protein>
<comment type="caution">
    <text evidence="2">The sequence shown here is derived from an EMBL/GenBank/DDBJ whole genome shotgun (WGS) entry which is preliminary data.</text>
</comment>
<sequence>MRFSNKNKYLIIIALALGTFLVIIQRFQWVTDYPFSLYWSEGNRLYDYSIYFMADKYIANSRPVLPWFSPGRYLTWGILFLLPNTTIWLHRMWTAILGTIPAFLFGYILSVRLRFPGLTKWIFILWTFLFLSQGPIYCPLIFSACLIVGFVHERHVVRSMAITMLAGYYAGISRWIWFMAPGIWSFLVLCFETQRNSGEKNFTRINAAKIGIPLAGFAGGFIAFLQVLFSSTGTIQLHQSEPLLWYRLFPNATYFFGILPGFALTVVPLIAIVGWIFRKTYFPLNKPEQLILGFVLLCFSMLGMIVSVKIGCGADLHHFDMAFITFAMIAGYGAKEFIDWQPALVQKLPEWICIMGILAILIPVSYAVTRFHRVQVPSFKDAKNAIELIQGKIEQAQVQGEVLLMDERQLLTFGYLKNVKLVTDYEKKYLMEKAMGNNGKVFQTFYSDLAKHRFSLILSEQLSTRIKGRRRRVGEENNAWVKWVAVPLLRYYEPIWTYPNRGVGLSLQLLAPRNKSFKNKE</sequence>
<feature type="transmembrane region" description="Helical" evidence="1">
    <location>
        <begin position="172"/>
        <end position="191"/>
    </location>
</feature>
<organism evidence="2 3">
    <name type="scientific">Candidatus Danuiimicrobium aquiferis</name>
    <dbReference type="NCBI Taxonomy" id="1801832"/>
    <lineage>
        <taxon>Bacteria</taxon>
        <taxon>Pseudomonadati</taxon>
        <taxon>Candidatus Omnitrophota</taxon>
        <taxon>Candidatus Danuiimicrobium</taxon>
    </lineage>
</organism>
<feature type="transmembrane region" description="Helical" evidence="1">
    <location>
        <begin position="121"/>
        <end position="152"/>
    </location>
</feature>
<accession>A0A1G1L1S4</accession>
<evidence type="ECO:0000256" key="1">
    <source>
        <dbReference type="SAM" id="Phobius"/>
    </source>
</evidence>
<feature type="transmembrane region" description="Helical" evidence="1">
    <location>
        <begin position="212"/>
        <end position="232"/>
    </location>
</feature>
<feature type="transmembrane region" description="Helical" evidence="1">
    <location>
        <begin position="289"/>
        <end position="310"/>
    </location>
</feature>
<gene>
    <name evidence="2" type="ORF">A3G33_10345</name>
</gene>
<evidence type="ECO:0000313" key="2">
    <source>
        <dbReference type="EMBL" id="OGW98839.1"/>
    </source>
</evidence>
<name>A0A1G1L1S4_9BACT</name>
<evidence type="ECO:0000313" key="3">
    <source>
        <dbReference type="Proteomes" id="UP000178187"/>
    </source>
</evidence>
<proteinExistence type="predicted"/>
<feature type="transmembrane region" description="Helical" evidence="1">
    <location>
        <begin position="9"/>
        <end position="29"/>
    </location>
</feature>